<feature type="signal peptide" evidence="1">
    <location>
        <begin position="1"/>
        <end position="19"/>
    </location>
</feature>
<reference evidence="2 3" key="1">
    <citation type="journal article" date="2016" name="Microbes Environ.">
        <title>Phylogenetically diverse aerobic anoxygenic phototrophic bacteria isolated from epilithic biofilms in Tama river, Japan.</title>
        <authorList>
            <person name="Hirose S."/>
            <person name="Matsuura K."/>
            <person name="Haruta S."/>
        </authorList>
    </citation>
    <scope>NUCLEOTIDE SEQUENCE [LARGE SCALE GENOMIC DNA]</scope>
    <source>
        <strain evidence="2 3">S08</strain>
    </source>
</reference>
<gene>
    <name evidence="2" type="ORF">Rmf_27350</name>
</gene>
<evidence type="ECO:0000313" key="3">
    <source>
        <dbReference type="Proteomes" id="UP000831327"/>
    </source>
</evidence>
<organism evidence="2 3">
    <name type="scientific">Roseomonas fluvialis</name>
    <dbReference type="NCBI Taxonomy" id="1750527"/>
    <lineage>
        <taxon>Bacteria</taxon>
        <taxon>Pseudomonadati</taxon>
        <taxon>Pseudomonadota</taxon>
        <taxon>Alphaproteobacteria</taxon>
        <taxon>Acetobacterales</taxon>
        <taxon>Roseomonadaceae</taxon>
        <taxon>Roseomonas</taxon>
    </lineage>
</organism>
<dbReference type="Proteomes" id="UP000831327">
    <property type="component" value="Chromosome"/>
</dbReference>
<dbReference type="EMBL" id="AP025637">
    <property type="protein sequence ID" value="BDG72806.1"/>
    <property type="molecule type" value="Genomic_DNA"/>
</dbReference>
<dbReference type="RefSeq" id="WP_244406993.1">
    <property type="nucleotide sequence ID" value="NZ_AP025637.1"/>
</dbReference>
<evidence type="ECO:0000256" key="1">
    <source>
        <dbReference type="SAM" id="SignalP"/>
    </source>
</evidence>
<accession>A0ABN6P2Y5</accession>
<evidence type="ECO:0000313" key="2">
    <source>
        <dbReference type="EMBL" id="BDG72806.1"/>
    </source>
</evidence>
<keyword evidence="3" id="KW-1185">Reference proteome</keyword>
<name>A0ABN6P2Y5_9PROT</name>
<keyword evidence="1" id="KW-0732">Signal</keyword>
<proteinExistence type="predicted"/>
<sequence>MRPLFCLLAALAAAPAAHAQDSFVREADFLTGRPLLSVLGSGLGQQPAALTLEFSCPGTGVWSLDLHGADFPVGAPITFDLGDAERGWQEVRLLAVQRPDADRLRIVVDEASFRAALAGVAGVPETATTAAVLQVGSEFGVAVGLEALAREIGHLAQDCQAPRAARVRDAAPLARYAR</sequence>
<protein>
    <submittedName>
        <fullName evidence="2">Uncharacterized protein</fullName>
    </submittedName>
</protein>
<feature type="chain" id="PRO_5046692644" evidence="1">
    <location>
        <begin position="20"/>
        <end position="178"/>
    </location>
</feature>